<organism evidence="2 3">
    <name type="scientific">Fulvivirga sediminis</name>
    <dbReference type="NCBI Taxonomy" id="2803949"/>
    <lineage>
        <taxon>Bacteria</taxon>
        <taxon>Pseudomonadati</taxon>
        <taxon>Bacteroidota</taxon>
        <taxon>Cytophagia</taxon>
        <taxon>Cytophagales</taxon>
        <taxon>Fulvivirgaceae</taxon>
        <taxon>Fulvivirga</taxon>
    </lineage>
</organism>
<proteinExistence type="predicted"/>
<feature type="transmembrane region" description="Helical" evidence="1">
    <location>
        <begin position="37"/>
        <end position="63"/>
    </location>
</feature>
<keyword evidence="1" id="KW-0472">Membrane</keyword>
<name>A0A937JZD8_9BACT</name>
<comment type="caution">
    <text evidence="2">The sequence shown here is derived from an EMBL/GenBank/DDBJ whole genome shotgun (WGS) entry which is preliminary data.</text>
</comment>
<dbReference type="AlphaFoldDB" id="A0A937JZD8"/>
<accession>A0A937JZD8</accession>
<dbReference type="EMBL" id="JAESIY010000002">
    <property type="protein sequence ID" value="MBL3655180.1"/>
    <property type="molecule type" value="Genomic_DNA"/>
</dbReference>
<evidence type="ECO:0000313" key="3">
    <source>
        <dbReference type="Proteomes" id="UP000659388"/>
    </source>
</evidence>
<keyword evidence="3" id="KW-1185">Reference proteome</keyword>
<protein>
    <submittedName>
        <fullName evidence="2">Uncharacterized protein</fullName>
    </submittedName>
</protein>
<evidence type="ECO:0000313" key="2">
    <source>
        <dbReference type="EMBL" id="MBL3655180.1"/>
    </source>
</evidence>
<dbReference type="Proteomes" id="UP000659388">
    <property type="component" value="Unassembled WGS sequence"/>
</dbReference>
<gene>
    <name evidence="2" type="ORF">JL102_03505</name>
</gene>
<reference evidence="2" key="1">
    <citation type="submission" date="2021-01" db="EMBL/GenBank/DDBJ databases">
        <title>Fulvivirga kasyanovii gen. nov., sp nov., a novel member of the phylum Bacteroidetes isolated from seawater in a mussel farm.</title>
        <authorList>
            <person name="Zhao L.-H."/>
            <person name="Wang Z.-J."/>
        </authorList>
    </citation>
    <scope>NUCLEOTIDE SEQUENCE</scope>
    <source>
        <strain evidence="2">2943</strain>
    </source>
</reference>
<evidence type="ECO:0000256" key="1">
    <source>
        <dbReference type="SAM" id="Phobius"/>
    </source>
</evidence>
<sequence length="137" mass="15043">MNYIIITIAGVAGVLLTFFVSHDLKQGPIRASAGLSLLVAIIFQHTPLLQDLTVCATIPYVFIGGSFIGMVSSEVIHSYTFLTISGIIFSILYINASHYFNGYGGALGTTACISLLVSISLWIYSRQIRHWFKHKKT</sequence>
<keyword evidence="1" id="KW-0812">Transmembrane</keyword>
<dbReference type="RefSeq" id="WP_202242551.1">
    <property type="nucleotide sequence ID" value="NZ_JAESIY010000002.1"/>
</dbReference>
<feature type="transmembrane region" description="Helical" evidence="1">
    <location>
        <begin position="75"/>
        <end position="96"/>
    </location>
</feature>
<feature type="transmembrane region" description="Helical" evidence="1">
    <location>
        <begin position="102"/>
        <end position="124"/>
    </location>
</feature>
<keyword evidence="1" id="KW-1133">Transmembrane helix</keyword>